<organism evidence="1">
    <name type="scientific">marine sediment metagenome</name>
    <dbReference type="NCBI Taxonomy" id="412755"/>
    <lineage>
        <taxon>unclassified sequences</taxon>
        <taxon>metagenomes</taxon>
        <taxon>ecological metagenomes</taxon>
    </lineage>
</organism>
<protein>
    <submittedName>
        <fullName evidence="1">Uncharacterized protein</fullName>
    </submittedName>
</protein>
<dbReference type="EMBL" id="LAZR01001510">
    <property type="protein sequence ID" value="KKN43449.1"/>
    <property type="molecule type" value="Genomic_DNA"/>
</dbReference>
<reference evidence="1" key="1">
    <citation type="journal article" date="2015" name="Nature">
        <title>Complex archaea that bridge the gap between prokaryotes and eukaryotes.</title>
        <authorList>
            <person name="Spang A."/>
            <person name="Saw J.H."/>
            <person name="Jorgensen S.L."/>
            <person name="Zaremba-Niedzwiedzka K."/>
            <person name="Martijn J."/>
            <person name="Lind A.E."/>
            <person name="van Eijk R."/>
            <person name="Schleper C."/>
            <person name="Guy L."/>
            <person name="Ettema T.J."/>
        </authorList>
    </citation>
    <scope>NUCLEOTIDE SEQUENCE</scope>
</reference>
<name>A0A0F9QLX5_9ZZZZ</name>
<proteinExistence type="predicted"/>
<sequence>MWNVKYDDELRDYELRIHDTNYSDRIEYSHSLNYGDIHKADTEDERLDMENDNYIEYDTSFFEQTSEDDYEQIYPIHTFQLPLEFYEKEVQSFVKNIIRAKILKKLSESRANSLYRKSMNRLSIISQDEIQEVLDFLNIDWTSVDEKEKARFLDKILYYLGFEVLPLELMLNNDKYKELNHLSHPRIIAYDLNSNLILLIEELAKITREYLYKKDTIKSIVRLFDRFFPVENRKIRYIFIVNSGVSIDLEHYGFKEQIILKDEFTDKMIRIFDLNELKKDIFKNRRFKKILRKSIEFLKTKDE</sequence>
<evidence type="ECO:0000313" key="1">
    <source>
        <dbReference type="EMBL" id="KKN43449.1"/>
    </source>
</evidence>
<comment type="caution">
    <text evidence="1">The sequence shown here is derived from an EMBL/GenBank/DDBJ whole genome shotgun (WGS) entry which is preliminary data.</text>
</comment>
<dbReference type="AlphaFoldDB" id="A0A0F9QLX5"/>
<accession>A0A0F9QLX5</accession>
<gene>
    <name evidence="1" type="ORF">LCGC14_0703020</name>
</gene>